<sequence>MDRLIREMSYLLTKKRFMELQERAHEIAMSSSDYPECFGLIIDAIDEFLEDLPENLQYHEKPLMHYMVMRSLTLWDAGEKLTNVQWTHPGWSGTAEKGDTIQ</sequence>
<dbReference type="EMBL" id="AAGVVM010000116">
    <property type="protein sequence ID" value="EBS5461065.1"/>
    <property type="molecule type" value="Genomic_DNA"/>
</dbReference>
<dbReference type="AlphaFoldDB" id="A0A5V0BF37"/>
<organism evidence="1">
    <name type="scientific">Salmonella enteritidis</name>
    <dbReference type="NCBI Taxonomy" id="149539"/>
    <lineage>
        <taxon>Bacteria</taxon>
        <taxon>Pseudomonadati</taxon>
        <taxon>Pseudomonadota</taxon>
        <taxon>Gammaproteobacteria</taxon>
        <taxon>Enterobacterales</taxon>
        <taxon>Enterobacteriaceae</taxon>
        <taxon>Salmonella</taxon>
    </lineage>
</organism>
<name>A0A5V0BF37_SALEN</name>
<protein>
    <submittedName>
        <fullName evidence="1">Uncharacterized protein</fullName>
    </submittedName>
</protein>
<evidence type="ECO:0000313" key="1">
    <source>
        <dbReference type="EMBL" id="EBS5461065.1"/>
    </source>
</evidence>
<reference evidence="1" key="1">
    <citation type="submission" date="2018-07" db="EMBL/GenBank/DDBJ databases">
        <authorList>
            <person name="Ashton P.M."/>
            <person name="Dallman T."/>
            <person name="Nair S."/>
            <person name="De Pinna E."/>
            <person name="Peters T."/>
            <person name="Grant K."/>
        </authorList>
    </citation>
    <scope>NUCLEOTIDE SEQUENCE</scope>
    <source>
        <strain evidence="1">245081</strain>
    </source>
</reference>
<accession>A0A5V0BF37</accession>
<comment type="caution">
    <text evidence="1">The sequence shown here is derived from an EMBL/GenBank/DDBJ whole genome shotgun (WGS) entry which is preliminary data.</text>
</comment>
<gene>
    <name evidence="1" type="ORF">DUU06_26505</name>
</gene>
<proteinExistence type="predicted"/>